<dbReference type="Pfam" id="PF01381">
    <property type="entry name" value="HTH_3"/>
    <property type="match status" value="1"/>
</dbReference>
<sequence>MALRGDGYVRRSEALCRILKTYRLEAGLTQQQLAERLGVLQTLVSKVESRERRLDVVELLEYLKPLGRTVAELLDEVERLAPAAADLDDSDGPTAQHLVVSGADLTLSRVLAVLDEALGAADGQQVRSAELVVALQRDEAGIDEVVVDLGMVGGSLRADLATALRELGEAR</sequence>
<evidence type="ECO:0000313" key="2">
    <source>
        <dbReference type="EMBL" id="GAA3969106.1"/>
    </source>
</evidence>
<feature type="domain" description="HTH cro/C1-type" evidence="1">
    <location>
        <begin position="19"/>
        <end position="73"/>
    </location>
</feature>
<proteinExistence type="predicted"/>
<organism evidence="2 3">
    <name type="scientific">Gordonia caeni</name>
    <dbReference type="NCBI Taxonomy" id="1007097"/>
    <lineage>
        <taxon>Bacteria</taxon>
        <taxon>Bacillati</taxon>
        <taxon>Actinomycetota</taxon>
        <taxon>Actinomycetes</taxon>
        <taxon>Mycobacteriales</taxon>
        <taxon>Gordoniaceae</taxon>
        <taxon>Gordonia</taxon>
    </lineage>
</organism>
<name>A0ABP7PRZ4_9ACTN</name>
<accession>A0ABP7PRZ4</accession>
<dbReference type="InterPro" id="IPR001387">
    <property type="entry name" value="Cro/C1-type_HTH"/>
</dbReference>
<evidence type="ECO:0000259" key="1">
    <source>
        <dbReference type="PROSITE" id="PS50943"/>
    </source>
</evidence>
<protein>
    <recommendedName>
        <fullName evidence="1">HTH cro/C1-type domain-containing protein</fullName>
    </recommendedName>
</protein>
<dbReference type="PROSITE" id="PS50943">
    <property type="entry name" value="HTH_CROC1"/>
    <property type="match status" value="1"/>
</dbReference>
<dbReference type="RefSeq" id="WP_344785590.1">
    <property type="nucleotide sequence ID" value="NZ_BAAAZW010000011.1"/>
</dbReference>
<evidence type="ECO:0000313" key="3">
    <source>
        <dbReference type="Proteomes" id="UP001418444"/>
    </source>
</evidence>
<dbReference type="Proteomes" id="UP001418444">
    <property type="component" value="Unassembled WGS sequence"/>
</dbReference>
<reference evidence="3" key="1">
    <citation type="journal article" date="2019" name="Int. J. Syst. Evol. Microbiol.">
        <title>The Global Catalogue of Microorganisms (GCM) 10K type strain sequencing project: providing services to taxonomists for standard genome sequencing and annotation.</title>
        <authorList>
            <consortium name="The Broad Institute Genomics Platform"/>
            <consortium name="The Broad Institute Genome Sequencing Center for Infectious Disease"/>
            <person name="Wu L."/>
            <person name="Ma J."/>
        </authorList>
    </citation>
    <scope>NUCLEOTIDE SEQUENCE [LARGE SCALE GENOMIC DNA]</scope>
    <source>
        <strain evidence="3">JCM 16923</strain>
    </source>
</reference>
<dbReference type="EMBL" id="BAAAZW010000011">
    <property type="protein sequence ID" value="GAA3969106.1"/>
    <property type="molecule type" value="Genomic_DNA"/>
</dbReference>
<dbReference type="InterPro" id="IPR010982">
    <property type="entry name" value="Lambda_DNA-bd_dom_sf"/>
</dbReference>
<dbReference type="SMART" id="SM00530">
    <property type="entry name" value="HTH_XRE"/>
    <property type="match status" value="1"/>
</dbReference>
<comment type="caution">
    <text evidence="2">The sequence shown here is derived from an EMBL/GenBank/DDBJ whole genome shotgun (WGS) entry which is preliminary data.</text>
</comment>
<keyword evidence="3" id="KW-1185">Reference proteome</keyword>
<dbReference type="SUPFAM" id="SSF47413">
    <property type="entry name" value="lambda repressor-like DNA-binding domains"/>
    <property type="match status" value="1"/>
</dbReference>
<gene>
    <name evidence="2" type="ORF">GCM10022231_32810</name>
</gene>
<dbReference type="CDD" id="cd00093">
    <property type="entry name" value="HTH_XRE"/>
    <property type="match status" value="1"/>
</dbReference>
<dbReference type="Gene3D" id="1.10.260.40">
    <property type="entry name" value="lambda repressor-like DNA-binding domains"/>
    <property type="match status" value="1"/>
</dbReference>